<dbReference type="PANTHER" id="PTHR23514">
    <property type="entry name" value="BYPASS OF STOP CODON PROTEIN 6"/>
    <property type="match status" value="1"/>
</dbReference>
<feature type="transmembrane region" description="Helical" evidence="7">
    <location>
        <begin position="289"/>
        <end position="310"/>
    </location>
</feature>
<evidence type="ECO:0000259" key="8">
    <source>
        <dbReference type="PROSITE" id="PS50850"/>
    </source>
</evidence>
<dbReference type="EMBL" id="VUNN01000033">
    <property type="protein sequence ID" value="MSU07259.1"/>
    <property type="molecule type" value="Genomic_DNA"/>
</dbReference>
<evidence type="ECO:0000256" key="5">
    <source>
        <dbReference type="ARBA" id="ARBA00022989"/>
    </source>
</evidence>
<gene>
    <name evidence="9" type="ORF">FYJ80_10870</name>
</gene>
<dbReference type="InterPro" id="IPR020846">
    <property type="entry name" value="MFS_dom"/>
</dbReference>
<reference evidence="9 10" key="1">
    <citation type="submission" date="2019-08" db="EMBL/GenBank/DDBJ databases">
        <title>In-depth cultivation of the pig gut microbiome towards novel bacterial diversity and tailored functional studies.</title>
        <authorList>
            <person name="Wylensek D."/>
            <person name="Hitch T.C.A."/>
            <person name="Clavel T."/>
        </authorList>
    </citation>
    <scope>NUCLEOTIDE SEQUENCE [LARGE SCALE GENOMIC DNA]</scope>
    <source>
        <strain evidence="9 10">NM-380-WT-3C1</strain>
    </source>
</reference>
<dbReference type="GO" id="GO:0016020">
    <property type="term" value="C:membrane"/>
    <property type="evidence" value="ECO:0007669"/>
    <property type="project" value="TreeGrafter"/>
</dbReference>
<feature type="transmembrane region" description="Helical" evidence="7">
    <location>
        <begin position="265"/>
        <end position="283"/>
    </location>
</feature>
<feature type="transmembrane region" description="Helical" evidence="7">
    <location>
        <begin position="129"/>
        <end position="152"/>
    </location>
</feature>
<dbReference type="Proteomes" id="UP000460549">
    <property type="component" value="Unassembled WGS sequence"/>
</dbReference>
<keyword evidence="6 7" id="KW-0472">Membrane</keyword>
<keyword evidence="4 7" id="KW-0812">Transmembrane</keyword>
<dbReference type="InterPro" id="IPR011701">
    <property type="entry name" value="MFS"/>
</dbReference>
<accession>A0A7X2PE70</accession>
<sequence>MNNDEKSLLIRTYFIFLCSGAVSTLTGAILPDMQAEYNLSYSLRGLLLSFQQCGNLSAMLLAGFLPYLIGRKKCTLILSSAIVVGILMFILFSNPIVLIIAFTFTGLGRGTLSNTSNVVVSTITHNSSAGLNILHASFALGALISPLIAALLGKSWRVSAIIFASFMALSIFFIKNSILSDEKEKRSEKSKNKFYKDIDFYLVTFILFFYLCSEASLMGWMVTYFDESDLLSPSLAKVMQSLIWIMILAGRLISAYISPKVKNKMILVLILGLGFTVFYMLMMELRSNVLMIISLLFVGLSMSGIYPTTISTQNPKYNSDTIATGTCMALATVGGVLWPNVIGLVAERGGLKNAMLSIIIPILAMDTLIIIKFFRYKKSNL</sequence>
<dbReference type="GO" id="GO:0022857">
    <property type="term" value="F:transmembrane transporter activity"/>
    <property type="evidence" value="ECO:0007669"/>
    <property type="project" value="InterPro"/>
</dbReference>
<dbReference type="PANTHER" id="PTHR23514:SF3">
    <property type="entry name" value="BYPASS OF STOP CODON PROTEIN 6"/>
    <property type="match status" value="1"/>
</dbReference>
<dbReference type="RefSeq" id="WP_154426860.1">
    <property type="nucleotide sequence ID" value="NZ_VUNN01000033.1"/>
</dbReference>
<comment type="similarity">
    <text evidence="2">Belongs to the major facilitator superfamily.</text>
</comment>
<protein>
    <submittedName>
        <fullName evidence="9">MFS transporter</fullName>
    </submittedName>
</protein>
<evidence type="ECO:0000256" key="4">
    <source>
        <dbReference type="ARBA" id="ARBA00022692"/>
    </source>
</evidence>
<evidence type="ECO:0000256" key="1">
    <source>
        <dbReference type="ARBA" id="ARBA00004127"/>
    </source>
</evidence>
<name>A0A7X2PE70_9SPIO</name>
<dbReference type="AlphaFoldDB" id="A0A7X2PE70"/>
<dbReference type="GO" id="GO:0012505">
    <property type="term" value="C:endomembrane system"/>
    <property type="evidence" value="ECO:0007669"/>
    <property type="project" value="UniProtKB-SubCell"/>
</dbReference>
<proteinExistence type="inferred from homology"/>
<feature type="transmembrane region" description="Helical" evidence="7">
    <location>
        <begin position="12"/>
        <end position="33"/>
    </location>
</feature>
<feature type="transmembrane region" description="Helical" evidence="7">
    <location>
        <begin position="158"/>
        <end position="179"/>
    </location>
</feature>
<feature type="transmembrane region" description="Helical" evidence="7">
    <location>
        <begin position="234"/>
        <end position="253"/>
    </location>
</feature>
<evidence type="ECO:0000256" key="3">
    <source>
        <dbReference type="ARBA" id="ARBA00022448"/>
    </source>
</evidence>
<evidence type="ECO:0000313" key="10">
    <source>
        <dbReference type="Proteomes" id="UP000460549"/>
    </source>
</evidence>
<dbReference type="InterPro" id="IPR036259">
    <property type="entry name" value="MFS_trans_sf"/>
</dbReference>
<keyword evidence="5 7" id="KW-1133">Transmembrane helix</keyword>
<comment type="subcellular location">
    <subcellularLocation>
        <location evidence="1">Endomembrane system</location>
        <topology evidence="1">Multi-pass membrane protein</topology>
    </subcellularLocation>
</comment>
<keyword evidence="3" id="KW-0813">Transport</keyword>
<dbReference type="Gene3D" id="1.20.1250.20">
    <property type="entry name" value="MFS general substrate transporter like domains"/>
    <property type="match status" value="2"/>
</dbReference>
<dbReference type="SUPFAM" id="SSF103473">
    <property type="entry name" value="MFS general substrate transporter"/>
    <property type="match status" value="1"/>
</dbReference>
<feature type="transmembrane region" description="Helical" evidence="7">
    <location>
        <begin position="354"/>
        <end position="374"/>
    </location>
</feature>
<organism evidence="9 10">
    <name type="scientific">Bullifex porci</name>
    <dbReference type="NCBI Taxonomy" id="2606638"/>
    <lineage>
        <taxon>Bacteria</taxon>
        <taxon>Pseudomonadati</taxon>
        <taxon>Spirochaetota</taxon>
        <taxon>Spirochaetia</taxon>
        <taxon>Spirochaetales</taxon>
        <taxon>Spirochaetaceae</taxon>
        <taxon>Bullifex</taxon>
    </lineage>
</organism>
<feature type="transmembrane region" description="Helical" evidence="7">
    <location>
        <begin position="45"/>
        <end position="69"/>
    </location>
</feature>
<feature type="domain" description="Major facilitator superfamily (MFS) profile" evidence="8">
    <location>
        <begin position="7"/>
        <end position="379"/>
    </location>
</feature>
<evidence type="ECO:0000313" key="9">
    <source>
        <dbReference type="EMBL" id="MSU07259.1"/>
    </source>
</evidence>
<dbReference type="Pfam" id="PF07690">
    <property type="entry name" value="MFS_1"/>
    <property type="match status" value="1"/>
</dbReference>
<dbReference type="PROSITE" id="PS50850">
    <property type="entry name" value="MFS"/>
    <property type="match status" value="1"/>
</dbReference>
<feature type="transmembrane region" description="Helical" evidence="7">
    <location>
        <begin position="322"/>
        <end position="342"/>
    </location>
</feature>
<evidence type="ECO:0000256" key="6">
    <source>
        <dbReference type="ARBA" id="ARBA00023136"/>
    </source>
</evidence>
<feature type="transmembrane region" description="Helical" evidence="7">
    <location>
        <begin position="75"/>
        <end position="108"/>
    </location>
</feature>
<comment type="caution">
    <text evidence="9">The sequence shown here is derived from an EMBL/GenBank/DDBJ whole genome shotgun (WGS) entry which is preliminary data.</text>
</comment>
<evidence type="ECO:0000256" key="2">
    <source>
        <dbReference type="ARBA" id="ARBA00008335"/>
    </source>
</evidence>
<evidence type="ECO:0000256" key="7">
    <source>
        <dbReference type="SAM" id="Phobius"/>
    </source>
</evidence>
<feature type="transmembrane region" description="Helical" evidence="7">
    <location>
        <begin position="200"/>
        <end position="222"/>
    </location>
</feature>
<dbReference type="InterPro" id="IPR051788">
    <property type="entry name" value="MFS_Transporter"/>
</dbReference>
<keyword evidence="10" id="KW-1185">Reference proteome</keyword>